<sequence>MNQQPVNKTEAFVLAVSRRSFLSLWCDSNPQGKNPSKELCDILVVCDPHVIIISVKEVHYQSDKDPNVASKRWEREAIDASVKQIYGAERWIAKATRVVRKNGLPGLRLPPLEIRRVHRIAVAIGGKGEVPIKSGDLGKGYVHVLTERGFEDQLTELDTITDLVGFLTAKEACMGAGCKTLVLGPENNLLGYYLLNHKKFPTDADVMMIDDTLWTGLTEREDYKRKKEADKISYDWDRLIELYVGPNRELLGEPEEQLTGMELALRAMARENRLSRRMLAGAMRDFVEQAMNSPLRSRTICGDSGVIYVLIFFKPTEDRDRRLAVLNDRIGLARHTIGKGNTVIGIGFVESEPGTIAVCELGYLDATGWSAEDDARAEKLKAERNFETRLMRRSMTELEYPAAE</sequence>
<organism evidence="1 2">
    <name type="scientific">Gemmata massiliana</name>
    <dbReference type="NCBI Taxonomy" id="1210884"/>
    <lineage>
        <taxon>Bacteria</taxon>
        <taxon>Pseudomonadati</taxon>
        <taxon>Planctomycetota</taxon>
        <taxon>Planctomycetia</taxon>
        <taxon>Gemmatales</taxon>
        <taxon>Gemmataceae</taxon>
        <taxon>Gemmata</taxon>
    </lineage>
</organism>
<dbReference type="AlphaFoldDB" id="A0A6P2CWB4"/>
<evidence type="ECO:0008006" key="3">
    <source>
        <dbReference type="Google" id="ProtNLM"/>
    </source>
</evidence>
<accession>A0A6P2CWB4</accession>
<protein>
    <recommendedName>
        <fullName evidence="3">GGDEF domain-containing protein</fullName>
    </recommendedName>
</protein>
<reference evidence="1 2" key="1">
    <citation type="submission" date="2019-05" db="EMBL/GenBank/DDBJ databases">
        <authorList>
            <consortium name="Science for Life Laboratories"/>
        </authorList>
    </citation>
    <scope>NUCLEOTIDE SEQUENCE [LARGE SCALE GENOMIC DNA]</scope>
    <source>
        <strain evidence="1">Soil9</strain>
    </source>
</reference>
<name>A0A6P2CWB4_9BACT</name>
<dbReference type="RefSeq" id="WP_162668160.1">
    <property type="nucleotide sequence ID" value="NZ_LR593886.1"/>
</dbReference>
<dbReference type="KEGG" id="gms:SOIL9_42860"/>
<gene>
    <name evidence="1" type="ORF">SOIL9_42860</name>
</gene>
<keyword evidence="2" id="KW-1185">Reference proteome</keyword>
<dbReference type="EMBL" id="LR593886">
    <property type="protein sequence ID" value="VTR93428.1"/>
    <property type="molecule type" value="Genomic_DNA"/>
</dbReference>
<proteinExistence type="predicted"/>
<evidence type="ECO:0000313" key="2">
    <source>
        <dbReference type="Proteomes" id="UP000464178"/>
    </source>
</evidence>
<evidence type="ECO:0000313" key="1">
    <source>
        <dbReference type="EMBL" id="VTR93428.1"/>
    </source>
</evidence>
<dbReference type="Proteomes" id="UP000464178">
    <property type="component" value="Chromosome"/>
</dbReference>